<evidence type="ECO:0000256" key="1">
    <source>
        <dbReference type="ARBA" id="ARBA00023122"/>
    </source>
</evidence>
<evidence type="ECO:0000313" key="4">
    <source>
        <dbReference type="EMBL" id="SDW70919.1"/>
    </source>
</evidence>
<dbReference type="PANTHER" id="PTHR43080">
    <property type="entry name" value="CBS DOMAIN-CONTAINING PROTEIN CBSX3, MITOCHONDRIAL"/>
    <property type="match status" value="1"/>
</dbReference>
<gene>
    <name evidence="4" type="ORF">SAMN05444410_10563</name>
</gene>
<dbReference type="InterPro" id="IPR000644">
    <property type="entry name" value="CBS_dom"/>
</dbReference>
<dbReference type="PANTHER" id="PTHR43080:SF2">
    <property type="entry name" value="CBS DOMAIN-CONTAINING PROTEIN"/>
    <property type="match status" value="1"/>
</dbReference>
<dbReference type="Proteomes" id="UP000198711">
    <property type="component" value="Unassembled WGS sequence"/>
</dbReference>
<dbReference type="EMBL" id="FNNO01000005">
    <property type="protein sequence ID" value="SDW70919.1"/>
    <property type="molecule type" value="Genomic_DNA"/>
</dbReference>
<reference evidence="4 5" key="1">
    <citation type="submission" date="2016-10" db="EMBL/GenBank/DDBJ databases">
        <authorList>
            <person name="Varghese N."/>
            <person name="Submissions S."/>
        </authorList>
    </citation>
    <scope>NUCLEOTIDE SEQUENCE [LARGE SCALE GENOMIC DNA]</scope>
    <source>
        <strain evidence="4 5">DSM 25353</strain>
    </source>
</reference>
<feature type="domain" description="CBS" evidence="3">
    <location>
        <begin position="64"/>
        <end position="124"/>
    </location>
</feature>
<comment type="caution">
    <text evidence="4">The sequence shown here is derived from an EMBL/GenBank/DDBJ whole genome shotgun (WGS) entry which is preliminary data.</text>
</comment>
<dbReference type="PROSITE" id="PS51371">
    <property type="entry name" value="CBS"/>
    <property type="match status" value="2"/>
</dbReference>
<dbReference type="Gene3D" id="3.90.1280.20">
    <property type="match status" value="1"/>
</dbReference>
<dbReference type="InterPro" id="IPR051257">
    <property type="entry name" value="Diverse_CBS-Domain"/>
</dbReference>
<dbReference type="SUPFAM" id="SSF54631">
    <property type="entry name" value="CBS-domain pair"/>
    <property type="match status" value="1"/>
</dbReference>
<name>A0A8X8IFD9_9BACT</name>
<dbReference type="Gene3D" id="3.10.580.10">
    <property type="entry name" value="CBS-domain"/>
    <property type="match status" value="1"/>
</dbReference>
<dbReference type="RefSeq" id="WP_092723333.1">
    <property type="nucleotide sequence ID" value="NZ_FNNO01000005.1"/>
</dbReference>
<protein>
    <submittedName>
        <fullName evidence="4">CBS domain-containing protein</fullName>
    </submittedName>
</protein>
<evidence type="ECO:0000256" key="2">
    <source>
        <dbReference type="PROSITE-ProRule" id="PRU00703"/>
    </source>
</evidence>
<feature type="domain" description="CBS" evidence="3">
    <location>
        <begin position="7"/>
        <end position="63"/>
    </location>
</feature>
<keyword evidence="1 2" id="KW-0129">CBS domain</keyword>
<evidence type="ECO:0000313" key="5">
    <source>
        <dbReference type="Proteomes" id="UP000198711"/>
    </source>
</evidence>
<dbReference type="Pfam" id="PF00571">
    <property type="entry name" value="CBS"/>
    <property type="match status" value="2"/>
</dbReference>
<dbReference type="SMART" id="SM00116">
    <property type="entry name" value="CBS"/>
    <property type="match status" value="2"/>
</dbReference>
<accession>A0A8X8IFD9</accession>
<proteinExistence type="predicted"/>
<organism evidence="4 5">
    <name type="scientific">Hydrobacter penzbergensis</name>
    <dbReference type="NCBI Taxonomy" id="1235997"/>
    <lineage>
        <taxon>Bacteria</taxon>
        <taxon>Pseudomonadati</taxon>
        <taxon>Bacteroidota</taxon>
        <taxon>Chitinophagia</taxon>
        <taxon>Chitinophagales</taxon>
        <taxon>Chitinophagaceae</taxon>
        <taxon>Hydrobacter</taxon>
    </lineage>
</organism>
<keyword evidence="5" id="KW-1185">Reference proteome</keyword>
<evidence type="ECO:0000259" key="3">
    <source>
        <dbReference type="PROSITE" id="PS51371"/>
    </source>
</evidence>
<dbReference type="AlphaFoldDB" id="A0A8X8IFD9"/>
<sequence>MLASQLIHTGFPAINLFDRVALALQLMEDYDVLHLPVLSEEKFIGLVTKDDLFDADEDALVASLEHSLVTVSVKTEEHFLLAVKQAAAHQLSLVPVVNEQSELTGVIPAKDLLRHLSHFLGNDEPGGVIVLETDKRHFSFGEISRLVETNDAYITQLNTYTEADTGLVVVTIKINKVEVSDIVASFQRYEYIVRYYFGEEQYANELKENYNHLIAYLNI</sequence>
<dbReference type="InterPro" id="IPR046342">
    <property type="entry name" value="CBS_dom_sf"/>
</dbReference>